<dbReference type="EMBL" id="CP029353">
    <property type="protein sequence ID" value="AWK86828.1"/>
    <property type="molecule type" value="Genomic_DNA"/>
</dbReference>
<dbReference type="NCBIfam" id="NF037997">
    <property type="entry name" value="Na_Pi_symport"/>
    <property type="match status" value="1"/>
</dbReference>
<evidence type="ECO:0000256" key="4">
    <source>
        <dbReference type="ARBA" id="ARBA00022989"/>
    </source>
</evidence>
<comment type="subcellular location">
    <subcellularLocation>
        <location evidence="1">Cell membrane</location>
        <topology evidence="1">Multi-pass membrane protein</topology>
    </subcellularLocation>
</comment>
<name>A0A2S2CQR6_9PROT</name>
<evidence type="ECO:0000256" key="2">
    <source>
        <dbReference type="ARBA" id="ARBA00022475"/>
    </source>
</evidence>
<keyword evidence="4 6" id="KW-1133">Transmembrane helix</keyword>
<proteinExistence type="predicted"/>
<evidence type="ECO:0000313" key="7">
    <source>
        <dbReference type="EMBL" id="AWK86828.1"/>
    </source>
</evidence>
<feature type="transmembrane region" description="Helical" evidence="6">
    <location>
        <begin position="285"/>
        <end position="304"/>
    </location>
</feature>
<reference evidence="8" key="1">
    <citation type="submission" date="2018-05" db="EMBL/GenBank/DDBJ databases">
        <title>Azospirillum thermophila sp. nov., a novel isolated from hot spring.</title>
        <authorList>
            <person name="Zhao Z."/>
        </authorList>
    </citation>
    <scope>NUCLEOTIDE SEQUENCE [LARGE SCALE GENOMIC DNA]</scope>
    <source>
        <strain evidence="8">CFH 70021</strain>
    </source>
</reference>
<dbReference type="GO" id="GO:0005886">
    <property type="term" value="C:plasma membrane"/>
    <property type="evidence" value="ECO:0007669"/>
    <property type="project" value="UniProtKB-SubCell"/>
</dbReference>
<sequence length="543" mass="58189">MDILATLFGGLGLFFTGVKLIGRNLQHMAGRRFRLVLAKATANQAAAAAFGTLLGVLTQSTNATTFIVINLITAGATTLTRAMPLVAWANLGTAVLVVLTVIDLRIAVLYVLGITGICFYFDLDRSTRYRHLVGALLGVGTLFLGLQLMKTGSGPLREVAAMKAALHFAASSDFLLLLIGTAVTMIAQSSATVAVLAVTMAAAGLFGERETILLVLGSSLGSGLTTLLMGGNLDGRAGQLAIFQALFKALGVAILLPLLLLEEASGLPLLRHLIDQAAGTLPERIAWVFVACQVVPALAMLPFYGAMERLLARLSPPTETEELSRPRYLSDEALLDPESALALAEKEQLRLLSHMPDYLECVRAEPEQPEPLPPATLQEGLGMVARAAESFQTELLDGGLPRETLERAIALQNRLEVLITLNDSLADFVRQIEAAPEGTRAHPLTGHLVESLHALLVTAVETADAPDGEAIALLQDLTADRGELMERIRRSLLRADDPPPYPVQQALFNQTTLFERIVWLIRRLALLLREAPEDADGMALAAD</sequence>
<accession>A0A2S2CQR6</accession>
<gene>
    <name evidence="7" type="ORF">DEW08_11810</name>
</gene>
<feature type="transmembrane region" description="Helical" evidence="6">
    <location>
        <begin position="94"/>
        <end position="120"/>
    </location>
</feature>
<dbReference type="GO" id="GO:0044341">
    <property type="term" value="P:sodium-dependent phosphate transport"/>
    <property type="evidence" value="ECO:0007669"/>
    <property type="project" value="InterPro"/>
</dbReference>
<dbReference type="GO" id="GO:0005436">
    <property type="term" value="F:sodium:phosphate symporter activity"/>
    <property type="evidence" value="ECO:0007669"/>
    <property type="project" value="InterPro"/>
</dbReference>
<dbReference type="KEGG" id="azz:DEW08_11810"/>
<keyword evidence="2" id="KW-1003">Cell membrane</keyword>
<keyword evidence="3 6" id="KW-0812">Transmembrane</keyword>
<evidence type="ECO:0000313" key="8">
    <source>
        <dbReference type="Proteomes" id="UP000245629"/>
    </source>
</evidence>
<feature type="transmembrane region" description="Helical" evidence="6">
    <location>
        <begin position="132"/>
        <end position="149"/>
    </location>
</feature>
<protein>
    <submittedName>
        <fullName evidence="7">Na+/Picotransporter</fullName>
    </submittedName>
</protein>
<dbReference type="OrthoDB" id="5786928at2"/>
<organism evidence="7 8">
    <name type="scientific">Azospirillum thermophilum</name>
    <dbReference type="NCBI Taxonomy" id="2202148"/>
    <lineage>
        <taxon>Bacteria</taxon>
        <taxon>Pseudomonadati</taxon>
        <taxon>Pseudomonadota</taxon>
        <taxon>Alphaproteobacteria</taxon>
        <taxon>Rhodospirillales</taxon>
        <taxon>Azospirillaceae</taxon>
        <taxon>Azospirillum</taxon>
    </lineage>
</organism>
<feature type="transmembrane region" description="Helical" evidence="6">
    <location>
        <begin position="212"/>
        <end position="233"/>
    </location>
</feature>
<dbReference type="PANTHER" id="PTHR10010">
    <property type="entry name" value="SOLUTE CARRIER FAMILY 34 SODIUM PHOSPHATE , MEMBER 2-RELATED"/>
    <property type="match status" value="1"/>
</dbReference>
<dbReference type="PANTHER" id="PTHR10010:SF46">
    <property type="entry name" value="SODIUM-DEPENDENT PHOSPHATE TRANSPORT PROTEIN 2B"/>
    <property type="match status" value="1"/>
</dbReference>
<keyword evidence="8" id="KW-1185">Reference proteome</keyword>
<dbReference type="Pfam" id="PF02690">
    <property type="entry name" value="Na_Pi_cotrans"/>
    <property type="match status" value="2"/>
</dbReference>
<feature type="transmembrane region" description="Helical" evidence="6">
    <location>
        <begin position="64"/>
        <end position="88"/>
    </location>
</feature>
<evidence type="ECO:0000256" key="5">
    <source>
        <dbReference type="ARBA" id="ARBA00023136"/>
    </source>
</evidence>
<dbReference type="Proteomes" id="UP000245629">
    <property type="component" value="Chromosome 2"/>
</dbReference>
<keyword evidence="5 6" id="KW-0472">Membrane</keyword>
<feature type="transmembrane region" description="Helical" evidence="6">
    <location>
        <begin position="240"/>
        <end position="261"/>
    </location>
</feature>
<dbReference type="RefSeq" id="WP_109327341.1">
    <property type="nucleotide sequence ID" value="NZ_CP029353.1"/>
</dbReference>
<dbReference type="InterPro" id="IPR003841">
    <property type="entry name" value="Na/Pi_transpt"/>
</dbReference>
<evidence type="ECO:0000256" key="6">
    <source>
        <dbReference type="SAM" id="Phobius"/>
    </source>
</evidence>
<evidence type="ECO:0000256" key="1">
    <source>
        <dbReference type="ARBA" id="ARBA00004651"/>
    </source>
</evidence>
<dbReference type="AlphaFoldDB" id="A0A2S2CQR6"/>
<evidence type="ECO:0000256" key="3">
    <source>
        <dbReference type="ARBA" id="ARBA00022692"/>
    </source>
</evidence>
<feature type="transmembrane region" description="Helical" evidence="6">
    <location>
        <begin position="186"/>
        <end position="206"/>
    </location>
</feature>